<name>A0A5B7FQS1_PORTR</name>
<keyword evidence="3" id="KW-1185">Reference proteome</keyword>
<dbReference type="AlphaFoldDB" id="A0A5B7FQS1"/>
<sequence>MDDHLRKSYHMQTAHEVVVMLQQRMEATRRRVVNNRRLARQTMTCRYQLRAGDAQYALSQASSGASSRSAACGLSLWRKDACGASRDHPRRRTMREENNTAGAPRNYTGRMRVTRTESRAGQWAKISATNSFLKLAGTGSPEDQTVLTQVQENRRAG</sequence>
<proteinExistence type="predicted"/>
<evidence type="ECO:0000313" key="3">
    <source>
        <dbReference type="Proteomes" id="UP000324222"/>
    </source>
</evidence>
<dbReference type="Proteomes" id="UP000324222">
    <property type="component" value="Unassembled WGS sequence"/>
</dbReference>
<feature type="region of interest" description="Disordered" evidence="1">
    <location>
        <begin position="83"/>
        <end position="106"/>
    </location>
</feature>
<feature type="compositionally biased region" description="Polar residues" evidence="1">
    <location>
        <begin position="141"/>
        <end position="151"/>
    </location>
</feature>
<feature type="region of interest" description="Disordered" evidence="1">
    <location>
        <begin position="135"/>
        <end position="157"/>
    </location>
</feature>
<comment type="caution">
    <text evidence="2">The sequence shown here is derived from an EMBL/GenBank/DDBJ whole genome shotgun (WGS) entry which is preliminary data.</text>
</comment>
<evidence type="ECO:0000313" key="2">
    <source>
        <dbReference type="EMBL" id="MPC46714.1"/>
    </source>
</evidence>
<accession>A0A5B7FQS1</accession>
<protein>
    <submittedName>
        <fullName evidence="2">Uncharacterized protein</fullName>
    </submittedName>
</protein>
<gene>
    <name evidence="2" type="ORF">E2C01_040440</name>
</gene>
<reference evidence="2 3" key="1">
    <citation type="submission" date="2019-05" db="EMBL/GenBank/DDBJ databases">
        <title>Another draft genome of Portunus trituberculatus and its Hox gene families provides insights of decapod evolution.</title>
        <authorList>
            <person name="Jeong J.-H."/>
            <person name="Song I."/>
            <person name="Kim S."/>
            <person name="Choi T."/>
            <person name="Kim D."/>
            <person name="Ryu S."/>
            <person name="Kim W."/>
        </authorList>
    </citation>
    <scope>NUCLEOTIDE SEQUENCE [LARGE SCALE GENOMIC DNA]</scope>
    <source>
        <tissue evidence="2">Muscle</tissue>
    </source>
</reference>
<dbReference type="EMBL" id="VSRR010007338">
    <property type="protein sequence ID" value="MPC46714.1"/>
    <property type="molecule type" value="Genomic_DNA"/>
</dbReference>
<organism evidence="2 3">
    <name type="scientific">Portunus trituberculatus</name>
    <name type="common">Swimming crab</name>
    <name type="synonym">Neptunus trituberculatus</name>
    <dbReference type="NCBI Taxonomy" id="210409"/>
    <lineage>
        <taxon>Eukaryota</taxon>
        <taxon>Metazoa</taxon>
        <taxon>Ecdysozoa</taxon>
        <taxon>Arthropoda</taxon>
        <taxon>Crustacea</taxon>
        <taxon>Multicrustacea</taxon>
        <taxon>Malacostraca</taxon>
        <taxon>Eumalacostraca</taxon>
        <taxon>Eucarida</taxon>
        <taxon>Decapoda</taxon>
        <taxon>Pleocyemata</taxon>
        <taxon>Brachyura</taxon>
        <taxon>Eubrachyura</taxon>
        <taxon>Portunoidea</taxon>
        <taxon>Portunidae</taxon>
        <taxon>Portuninae</taxon>
        <taxon>Portunus</taxon>
    </lineage>
</organism>
<evidence type="ECO:0000256" key="1">
    <source>
        <dbReference type="SAM" id="MobiDB-lite"/>
    </source>
</evidence>